<gene>
    <name evidence="4" type="ORF">COC42_09860</name>
</gene>
<keyword evidence="2" id="KW-0472">Membrane</keyword>
<proteinExistence type="inferred from homology"/>
<evidence type="ECO:0000259" key="3">
    <source>
        <dbReference type="Pfam" id="PF05532"/>
    </source>
</evidence>
<sequence length="92" mass="9467">MNENIVEGTIREFGGKAKQTLGAAVEDESLRAEGTADAAAGRGQKSLGHFQAAIEETLEPALDFARRQPLAAIGIAAAAGAALFAAFGRKPE</sequence>
<dbReference type="Pfam" id="PF05532">
    <property type="entry name" value="CsbD"/>
    <property type="match status" value="1"/>
</dbReference>
<dbReference type="InterPro" id="IPR036629">
    <property type="entry name" value="YjbJ_sf"/>
</dbReference>
<dbReference type="EMBL" id="NWMW01000001">
    <property type="protein sequence ID" value="PCD04537.1"/>
    <property type="molecule type" value="Genomic_DNA"/>
</dbReference>
<evidence type="ECO:0000256" key="2">
    <source>
        <dbReference type="SAM" id="Phobius"/>
    </source>
</evidence>
<feature type="transmembrane region" description="Helical" evidence="2">
    <location>
        <begin position="70"/>
        <end position="88"/>
    </location>
</feature>
<keyword evidence="5" id="KW-1185">Reference proteome</keyword>
<dbReference type="RefSeq" id="WP_096342931.1">
    <property type="nucleotide sequence ID" value="NZ_NWMW01000001.1"/>
</dbReference>
<keyword evidence="2" id="KW-1133">Transmembrane helix</keyword>
<dbReference type="InterPro" id="IPR008462">
    <property type="entry name" value="CsbD"/>
</dbReference>
<organism evidence="4 5">
    <name type="scientific">Sphingomonas spermidinifaciens</name>
    <dbReference type="NCBI Taxonomy" id="1141889"/>
    <lineage>
        <taxon>Bacteria</taxon>
        <taxon>Pseudomonadati</taxon>
        <taxon>Pseudomonadota</taxon>
        <taxon>Alphaproteobacteria</taxon>
        <taxon>Sphingomonadales</taxon>
        <taxon>Sphingomonadaceae</taxon>
        <taxon>Sphingomonas</taxon>
    </lineage>
</organism>
<name>A0A2A4B8Y3_9SPHN</name>
<dbReference type="Proteomes" id="UP000218366">
    <property type="component" value="Unassembled WGS sequence"/>
</dbReference>
<keyword evidence="2" id="KW-0812">Transmembrane</keyword>
<protein>
    <recommendedName>
        <fullName evidence="3">CsbD-like domain-containing protein</fullName>
    </recommendedName>
</protein>
<evidence type="ECO:0000313" key="4">
    <source>
        <dbReference type="EMBL" id="PCD04537.1"/>
    </source>
</evidence>
<dbReference type="SUPFAM" id="SSF69047">
    <property type="entry name" value="Hypothetical protein YjbJ"/>
    <property type="match status" value="1"/>
</dbReference>
<evidence type="ECO:0000256" key="1">
    <source>
        <dbReference type="ARBA" id="ARBA00009129"/>
    </source>
</evidence>
<accession>A0A2A4B8Y3</accession>
<comment type="similarity">
    <text evidence="1">Belongs to the UPF0337 (CsbD) family.</text>
</comment>
<comment type="caution">
    <text evidence="4">The sequence shown here is derived from an EMBL/GenBank/DDBJ whole genome shotgun (WGS) entry which is preliminary data.</text>
</comment>
<feature type="domain" description="CsbD-like" evidence="3">
    <location>
        <begin position="5"/>
        <end position="55"/>
    </location>
</feature>
<dbReference type="Gene3D" id="1.10.1470.10">
    <property type="entry name" value="YjbJ"/>
    <property type="match status" value="1"/>
</dbReference>
<reference evidence="4 5" key="1">
    <citation type="submission" date="2017-09" db="EMBL/GenBank/DDBJ databases">
        <title>Sphingomonas spermidinifaciens 9NM-10, whole genome shotgun sequence.</title>
        <authorList>
            <person name="Feng G."/>
            <person name="Zhu H."/>
        </authorList>
    </citation>
    <scope>NUCLEOTIDE SEQUENCE [LARGE SCALE GENOMIC DNA]</scope>
    <source>
        <strain evidence="4 5">9NM-10</strain>
    </source>
</reference>
<evidence type="ECO:0000313" key="5">
    <source>
        <dbReference type="Proteomes" id="UP000218366"/>
    </source>
</evidence>
<dbReference type="AlphaFoldDB" id="A0A2A4B8Y3"/>